<evidence type="ECO:0000313" key="1">
    <source>
        <dbReference type="EMBL" id="GFO07638.1"/>
    </source>
</evidence>
<dbReference type="Proteomes" id="UP000735302">
    <property type="component" value="Unassembled WGS sequence"/>
</dbReference>
<dbReference type="AlphaFoldDB" id="A0AAV4ALE7"/>
<proteinExistence type="predicted"/>
<evidence type="ECO:0000313" key="2">
    <source>
        <dbReference type="Proteomes" id="UP000735302"/>
    </source>
</evidence>
<gene>
    <name evidence="1" type="ORF">PoB_003414300</name>
</gene>
<reference evidence="1 2" key="1">
    <citation type="journal article" date="2021" name="Elife">
        <title>Chloroplast acquisition without the gene transfer in kleptoplastic sea slugs, Plakobranchus ocellatus.</title>
        <authorList>
            <person name="Maeda T."/>
            <person name="Takahashi S."/>
            <person name="Yoshida T."/>
            <person name="Shimamura S."/>
            <person name="Takaki Y."/>
            <person name="Nagai Y."/>
            <person name="Toyoda A."/>
            <person name="Suzuki Y."/>
            <person name="Arimoto A."/>
            <person name="Ishii H."/>
            <person name="Satoh N."/>
            <person name="Nishiyama T."/>
            <person name="Hasebe M."/>
            <person name="Maruyama T."/>
            <person name="Minagawa J."/>
            <person name="Obokata J."/>
            <person name="Shigenobu S."/>
        </authorList>
    </citation>
    <scope>NUCLEOTIDE SEQUENCE [LARGE SCALE GENOMIC DNA]</scope>
</reference>
<sequence length="181" mass="21531">MYRLNHRFGIRMTAQADSRLIQNCINHRKRLERKPIFHTVVLTRASVFLKTRLSESNLWRKQEENATPKYLLENKRIMSHRNIYWKTGGECHSEIFTGKQEENATPKHLLENRERISHQHIYWETGGECHSETFTGKQEENVTPKYLLEKGRHCHTEIFTGKQGDNVTPKYLLENRETMSH</sequence>
<protein>
    <submittedName>
        <fullName evidence="1">Uncharacterized protein</fullName>
    </submittedName>
</protein>
<accession>A0AAV4ALE7</accession>
<comment type="caution">
    <text evidence="1">The sequence shown here is derived from an EMBL/GenBank/DDBJ whole genome shotgun (WGS) entry which is preliminary data.</text>
</comment>
<dbReference type="EMBL" id="BLXT01003903">
    <property type="protein sequence ID" value="GFO07638.1"/>
    <property type="molecule type" value="Genomic_DNA"/>
</dbReference>
<name>A0AAV4ALE7_9GAST</name>
<organism evidence="1 2">
    <name type="scientific">Plakobranchus ocellatus</name>
    <dbReference type="NCBI Taxonomy" id="259542"/>
    <lineage>
        <taxon>Eukaryota</taxon>
        <taxon>Metazoa</taxon>
        <taxon>Spiralia</taxon>
        <taxon>Lophotrochozoa</taxon>
        <taxon>Mollusca</taxon>
        <taxon>Gastropoda</taxon>
        <taxon>Heterobranchia</taxon>
        <taxon>Euthyneura</taxon>
        <taxon>Panpulmonata</taxon>
        <taxon>Sacoglossa</taxon>
        <taxon>Placobranchoidea</taxon>
        <taxon>Plakobranchidae</taxon>
        <taxon>Plakobranchus</taxon>
    </lineage>
</organism>
<keyword evidence="2" id="KW-1185">Reference proteome</keyword>